<feature type="domain" description="Aldehyde dehydrogenase" evidence="8">
    <location>
        <begin position="507"/>
        <end position="951"/>
    </location>
</feature>
<dbReference type="InterPro" id="IPR029510">
    <property type="entry name" value="Ald_DH_CS_GLU"/>
</dbReference>
<dbReference type="InterPro" id="IPR015590">
    <property type="entry name" value="Aldehyde_DH_dom"/>
</dbReference>
<protein>
    <recommendedName>
        <fullName evidence="3">aldehyde dehydrogenase (NAD(+))</fullName>
        <ecNumber evidence="3">1.2.1.3</ecNumber>
    </recommendedName>
</protein>
<dbReference type="InterPro" id="IPR016162">
    <property type="entry name" value="Ald_DH_N"/>
</dbReference>
<evidence type="ECO:0000313" key="10">
    <source>
        <dbReference type="Proteomes" id="UP001172684"/>
    </source>
</evidence>
<dbReference type="EC" id="1.2.1.3" evidence="3"/>
<dbReference type="PANTHER" id="PTHR11699">
    <property type="entry name" value="ALDEHYDE DEHYDROGENASE-RELATED"/>
    <property type="match status" value="1"/>
</dbReference>
<dbReference type="PROSITE" id="PS00687">
    <property type="entry name" value="ALDEHYDE_DEHYDR_GLU"/>
    <property type="match status" value="1"/>
</dbReference>
<dbReference type="PROSITE" id="PS00070">
    <property type="entry name" value="ALDEHYDE_DEHYDR_CYS"/>
    <property type="match status" value="1"/>
</dbReference>
<feature type="compositionally biased region" description="Basic and acidic residues" evidence="7">
    <location>
        <begin position="416"/>
        <end position="428"/>
    </location>
</feature>
<dbReference type="Gene3D" id="3.40.309.10">
    <property type="entry name" value="Aldehyde Dehydrogenase, Chain A, domain 2"/>
    <property type="match status" value="1"/>
</dbReference>
<reference evidence="9" key="1">
    <citation type="submission" date="2022-10" db="EMBL/GenBank/DDBJ databases">
        <title>Culturing micro-colonial fungi from biological soil crusts in the Mojave desert and describing Neophaeococcomyces mojavensis, and introducing the new genera and species Taxawa tesnikishii.</title>
        <authorList>
            <person name="Kurbessoian T."/>
            <person name="Stajich J.E."/>
        </authorList>
    </citation>
    <scope>NUCLEOTIDE SEQUENCE</scope>
    <source>
        <strain evidence="9">TK_1</strain>
    </source>
</reference>
<dbReference type="SUPFAM" id="SSF53720">
    <property type="entry name" value="ALDH-like"/>
    <property type="match status" value="1"/>
</dbReference>
<comment type="catalytic activity">
    <reaction evidence="4">
        <text>an aldehyde + NAD(+) + H2O = a carboxylate + NADH + 2 H(+)</text>
        <dbReference type="Rhea" id="RHEA:16185"/>
        <dbReference type="ChEBI" id="CHEBI:15377"/>
        <dbReference type="ChEBI" id="CHEBI:15378"/>
        <dbReference type="ChEBI" id="CHEBI:17478"/>
        <dbReference type="ChEBI" id="CHEBI:29067"/>
        <dbReference type="ChEBI" id="CHEBI:57540"/>
        <dbReference type="ChEBI" id="CHEBI:57945"/>
        <dbReference type="EC" id="1.2.1.3"/>
    </reaction>
</comment>
<comment type="caution">
    <text evidence="9">The sequence shown here is derived from an EMBL/GenBank/DDBJ whole genome shotgun (WGS) entry which is preliminary data.</text>
</comment>
<evidence type="ECO:0000256" key="6">
    <source>
        <dbReference type="RuleBase" id="RU003345"/>
    </source>
</evidence>
<dbReference type="Pfam" id="PF00171">
    <property type="entry name" value="Aldedh"/>
    <property type="match status" value="1"/>
</dbReference>
<evidence type="ECO:0000256" key="7">
    <source>
        <dbReference type="SAM" id="MobiDB-lite"/>
    </source>
</evidence>
<feature type="region of interest" description="Disordered" evidence="7">
    <location>
        <begin position="379"/>
        <end position="437"/>
    </location>
</feature>
<evidence type="ECO:0000256" key="1">
    <source>
        <dbReference type="ARBA" id="ARBA00009986"/>
    </source>
</evidence>
<evidence type="ECO:0000256" key="2">
    <source>
        <dbReference type="ARBA" id="ARBA00023002"/>
    </source>
</evidence>
<evidence type="ECO:0000256" key="4">
    <source>
        <dbReference type="ARBA" id="ARBA00049194"/>
    </source>
</evidence>
<dbReference type="InterPro" id="IPR016160">
    <property type="entry name" value="Ald_DH_CS_CYS"/>
</dbReference>
<proteinExistence type="inferred from homology"/>
<evidence type="ECO:0000259" key="8">
    <source>
        <dbReference type="Pfam" id="PF00171"/>
    </source>
</evidence>
<feature type="compositionally biased region" description="Basic and acidic residues" evidence="7">
    <location>
        <begin position="379"/>
        <end position="409"/>
    </location>
</feature>
<accession>A0ABQ9P439</accession>
<keyword evidence="2 6" id="KW-0560">Oxidoreductase</keyword>
<dbReference type="InterPro" id="IPR016163">
    <property type="entry name" value="Ald_DH_C"/>
</dbReference>
<evidence type="ECO:0000313" key="9">
    <source>
        <dbReference type="EMBL" id="KAJ9668335.1"/>
    </source>
</evidence>
<dbReference type="InterPro" id="IPR044086">
    <property type="entry name" value="LUC3-like"/>
</dbReference>
<organism evidence="9 10">
    <name type="scientific">Coniosporium apollinis</name>
    <dbReference type="NCBI Taxonomy" id="61459"/>
    <lineage>
        <taxon>Eukaryota</taxon>
        <taxon>Fungi</taxon>
        <taxon>Dikarya</taxon>
        <taxon>Ascomycota</taxon>
        <taxon>Pezizomycotina</taxon>
        <taxon>Dothideomycetes</taxon>
        <taxon>Dothideomycetes incertae sedis</taxon>
        <taxon>Coniosporium</taxon>
    </lineage>
</organism>
<evidence type="ECO:0000256" key="5">
    <source>
        <dbReference type="PROSITE-ProRule" id="PRU10007"/>
    </source>
</evidence>
<evidence type="ECO:0000256" key="3">
    <source>
        <dbReference type="ARBA" id="ARBA00024226"/>
    </source>
</evidence>
<dbReference type="Gene3D" id="3.40.605.10">
    <property type="entry name" value="Aldehyde Dehydrogenase, Chain A, domain 1"/>
    <property type="match status" value="1"/>
</dbReference>
<feature type="active site" evidence="5">
    <location>
        <position position="730"/>
    </location>
</feature>
<dbReference type="InterPro" id="IPR016161">
    <property type="entry name" value="Ald_DH/histidinol_DH"/>
</dbReference>
<comment type="similarity">
    <text evidence="1 6">Belongs to the aldehyde dehydrogenase family.</text>
</comment>
<sequence length="968" mass="108317">MGQCDHRNVFCITGSERSRVKTHSPDIRDDKWTELNRAGEMVSWVFFLDQLHHLAASYPEGSPYKVRDNCDPPPPYSPCLRVLKRTWDFMSPDIIKPLAVCTLGSIAVLGRRLGMIWTQFRPGDSILRAEGNQMTITSTNVRSVGTILQFDMTLRKIPHMDLKELYIPKQEADKMGFGVVPVWYSGDRNTFGDPPRREIRIGTPEDCVDTMKLLCGECPATVRLQDHLQRGRWTPGFSDIIPLASPFIYTKESSITRIPKPSHYAVGLTVFSEGFLVFGDRLEKYIKKKQKLHKAVDQAECILGWYNKLKRYEEWVDENLVSPSNNQDTVFLHTVFDKGSAAQEYLEKLNNKRILRYEDLMRCHIERAVFYKDDASQSISEEKSKTDSKEDAKKDPRTDSKKEPQKDSQKGSQKGSQEESKKDSKKEQQSTSDVVATGDSAWKSKGMHKYFDYIEDKELIFKAMKGLGYMESHDLLIQAIMSPSKVSDIDFTTFHNIVDGKQRGSKTAHQGVNPTTGEQLWDVPIADQDDVNDAVEAAEKAFPGWAATPMDKRKELLQKFIELYKNYEKEFTDLLCKETGKPRMFASQEVQGVGAFAGHHLTLSLPEERIEDDEKVVTTRYKPLGIVGAICPWNFPLILSIGKIAPALVTGNVIIVKPSPFTPYTTLKLVELAQEVFPPGVVQVLGGDDKLGPMFTAHPKIAKISFTGSIATGKKIMEACAKTLKRVTLELGGNDASIVLPDVEIDKVAPEVAMGAFFNSGQVCVATKRIYIHESIYRPFLDKMIEFTKSIKVGSSDEEGVLLGPIQNSMQYEKVKGFFKDTKEKGYKFAVGSPDVEDTGKGFFVQPTIIDNPPNGSKIIEEEPFGPIVPCQPWSDEAEVIRRANNTNTGLGACVWGKDVKHAEEIGLQLEAGSVFINSFEKPTPQAFFGGHKESGIGGEWGTTGLLAYCNGHVMHVYKDKTEPKPSV</sequence>
<name>A0ABQ9P439_9PEZI</name>
<keyword evidence="10" id="KW-1185">Reference proteome</keyword>
<gene>
    <name evidence="9" type="ORF">H2201_001383</name>
</gene>
<dbReference type="Proteomes" id="UP001172684">
    <property type="component" value="Unassembled WGS sequence"/>
</dbReference>
<dbReference type="CDD" id="cd07106">
    <property type="entry name" value="ALDH_AldA-AAD23400"/>
    <property type="match status" value="1"/>
</dbReference>
<dbReference type="EMBL" id="JAPDRL010000007">
    <property type="protein sequence ID" value="KAJ9668335.1"/>
    <property type="molecule type" value="Genomic_DNA"/>
</dbReference>